<feature type="region of interest" description="Disordered" evidence="3">
    <location>
        <begin position="263"/>
        <end position="321"/>
    </location>
</feature>
<evidence type="ECO:0000259" key="6">
    <source>
        <dbReference type="Pfam" id="PF24568"/>
    </source>
</evidence>
<dbReference type="Pfam" id="PF01551">
    <property type="entry name" value="Peptidase_M23"/>
    <property type="match status" value="1"/>
</dbReference>
<dbReference type="GO" id="GO:0004222">
    <property type="term" value="F:metalloendopeptidase activity"/>
    <property type="evidence" value="ECO:0007669"/>
    <property type="project" value="TreeGrafter"/>
</dbReference>
<dbReference type="AlphaFoldDB" id="A0A2S7MZ23"/>
<keyword evidence="2" id="KW-0175">Coiled coil</keyword>
<evidence type="ECO:0000256" key="2">
    <source>
        <dbReference type="SAM" id="Coils"/>
    </source>
</evidence>
<dbReference type="PANTHER" id="PTHR21666">
    <property type="entry name" value="PEPTIDASE-RELATED"/>
    <property type="match status" value="1"/>
</dbReference>
<protein>
    <submittedName>
        <fullName evidence="7">Peptidase M23</fullName>
    </submittedName>
</protein>
<keyword evidence="8" id="KW-1185">Reference proteome</keyword>
<dbReference type="Gene3D" id="6.10.250.3150">
    <property type="match status" value="1"/>
</dbReference>
<feature type="region of interest" description="Disordered" evidence="3">
    <location>
        <begin position="200"/>
        <end position="231"/>
    </location>
</feature>
<feature type="chain" id="PRO_5015454361" evidence="4">
    <location>
        <begin position="28"/>
        <end position="448"/>
    </location>
</feature>
<evidence type="ECO:0000256" key="4">
    <source>
        <dbReference type="SAM" id="SignalP"/>
    </source>
</evidence>
<dbReference type="InterPro" id="IPR011055">
    <property type="entry name" value="Dup_hybrid_motif"/>
</dbReference>
<feature type="compositionally biased region" description="Basic and acidic residues" evidence="3">
    <location>
        <begin position="263"/>
        <end position="286"/>
    </location>
</feature>
<dbReference type="InterPro" id="IPR057309">
    <property type="entry name" value="PcsB_CC"/>
</dbReference>
<dbReference type="InterPro" id="IPR050570">
    <property type="entry name" value="Cell_wall_metabolism_enzyme"/>
</dbReference>
<dbReference type="RefSeq" id="WP_104849721.1">
    <property type="nucleotide sequence ID" value="NZ_PKOZ01000006.1"/>
</dbReference>
<dbReference type="Proteomes" id="UP000239663">
    <property type="component" value="Unassembled WGS sequence"/>
</dbReference>
<evidence type="ECO:0000259" key="5">
    <source>
        <dbReference type="Pfam" id="PF01551"/>
    </source>
</evidence>
<keyword evidence="1 4" id="KW-0732">Signal</keyword>
<feature type="domain" description="M23ase beta-sheet core" evidence="5">
    <location>
        <begin position="341"/>
        <end position="443"/>
    </location>
</feature>
<dbReference type="CDD" id="cd12797">
    <property type="entry name" value="M23_peptidase"/>
    <property type="match status" value="1"/>
</dbReference>
<dbReference type="PANTHER" id="PTHR21666:SF270">
    <property type="entry name" value="MUREIN HYDROLASE ACTIVATOR ENVC"/>
    <property type="match status" value="1"/>
</dbReference>
<evidence type="ECO:0000313" key="8">
    <source>
        <dbReference type="Proteomes" id="UP000239663"/>
    </source>
</evidence>
<dbReference type="Pfam" id="PF24568">
    <property type="entry name" value="CC_PcsB"/>
    <property type="match status" value="1"/>
</dbReference>
<dbReference type="EMBL" id="PKOZ01000006">
    <property type="protein sequence ID" value="PQD95016.1"/>
    <property type="molecule type" value="Genomic_DNA"/>
</dbReference>
<reference evidence="7 8" key="1">
    <citation type="submission" date="2017-12" db="EMBL/GenBank/DDBJ databases">
        <title>Taxonomic description and draft genome of Pradoshia cofamensis Gen. nov., sp. nov., a thermotolerant bacillale isolated from anterior gut of earthworm Eisenia fetida.</title>
        <authorList>
            <person name="Saha T."/>
            <person name="Chakraborty R."/>
        </authorList>
    </citation>
    <scope>NUCLEOTIDE SEQUENCE [LARGE SCALE GENOMIC DNA]</scope>
    <source>
        <strain evidence="7 8">EAG3</strain>
    </source>
</reference>
<name>A0A2S7MZ23_9BACI</name>
<proteinExistence type="predicted"/>
<feature type="domain" description="Peptidoglycan hydrolase PcsB coiled-coil" evidence="6">
    <location>
        <begin position="107"/>
        <end position="181"/>
    </location>
</feature>
<feature type="coiled-coil region" evidence="2">
    <location>
        <begin position="58"/>
        <end position="124"/>
    </location>
</feature>
<evidence type="ECO:0000313" key="7">
    <source>
        <dbReference type="EMBL" id="PQD95016.1"/>
    </source>
</evidence>
<evidence type="ECO:0000256" key="3">
    <source>
        <dbReference type="SAM" id="MobiDB-lite"/>
    </source>
</evidence>
<evidence type="ECO:0000256" key="1">
    <source>
        <dbReference type="ARBA" id="ARBA00022729"/>
    </source>
</evidence>
<organism evidence="7 8">
    <name type="scientific">Pradoshia eiseniae</name>
    <dbReference type="NCBI Taxonomy" id="2064768"/>
    <lineage>
        <taxon>Bacteria</taxon>
        <taxon>Bacillati</taxon>
        <taxon>Bacillota</taxon>
        <taxon>Bacilli</taxon>
        <taxon>Bacillales</taxon>
        <taxon>Bacillaceae</taxon>
        <taxon>Pradoshia</taxon>
    </lineage>
</organism>
<gene>
    <name evidence="7" type="ORF">CYL18_11840</name>
</gene>
<feature type="compositionally biased region" description="Low complexity" evidence="3">
    <location>
        <begin position="287"/>
        <end position="321"/>
    </location>
</feature>
<dbReference type="InterPro" id="IPR016047">
    <property type="entry name" value="M23ase_b-sheet_dom"/>
</dbReference>
<dbReference type="Gene3D" id="2.70.70.10">
    <property type="entry name" value="Glucose Permease (Domain IIA)"/>
    <property type="match status" value="1"/>
</dbReference>
<dbReference type="OrthoDB" id="9805070at2"/>
<dbReference type="SUPFAM" id="SSF51261">
    <property type="entry name" value="Duplicated hybrid motif"/>
    <property type="match status" value="1"/>
</dbReference>
<accession>A0A2S7MZ23</accession>
<comment type="caution">
    <text evidence="7">The sequence shown here is derived from an EMBL/GenBank/DDBJ whole genome shotgun (WGS) entry which is preliminary data.</text>
</comment>
<sequence length="448" mass="49410">MKKSFIALNMAVAIGAGSMFSAGYASAESISELKKKESQIEENRSKVHSNIKDAEKSIDKVKGKQADLALQLQKLEKQMKETENKINELNTKITKTKEQIEELKKEIKVLEDKIEKRNELLKERARSYQVTGGNKNYLEVVLGASDFGEFVERLSAVSAIMDADQDLIAEQERDKKELEEKKTSVEKKLSDLESMMAEVKKMKAKQEQQKKEKNQLMKQLKKEQKHLEKEKIGMEEEADILAGQEAAIKKAIAQEQARQAEIARQKQAEKKRQDELAKQRAAEAKKQSAPSTSSSKSSGSSSSVSAPKAAPAPASSGSSGSFMKPSAGYYSSGYGGRWGKNHNGIDIAASGNVPIVAAADGVVSRSYFSSSYGNAIFITHYINGKQYTTVYAHLSSRMASNGQTVKKGQQIGVMGNTGNSFGQHLHFELHEGPWNISKSNAVDPRKYF</sequence>
<feature type="signal peptide" evidence="4">
    <location>
        <begin position="1"/>
        <end position="27"/>
    </location>
</feature>